<dbReference type="Proteomes" id="UP000237351">
    <property type="component" value="Chromosome"/>
</dbReference>
<sequence length="65" mass="7440">MGMSPSMKNVKCPICKKPSVEKYRPFCSERCKMIDLGKWLGEAYSIPIASEDTKKEPQKLEDEND</sequence>
<dbReference type="EMBL" id="CP008743">
    <property type="protein sequence ID" value="ARN84206.1"/>
    <property type="molecule type" value="Genomic_DNA"/>
</dbReference>
<dbReference type="HAMAP" id="MF_00649">
    <property type="entry name" value="DNA_gyrase_inhibitor_YacG"/>
    <property type="match status" value="1"/>
</dbReference>
<dbReference type="GO" id="GO:0006355">
    <property type="term" value="P:regulation of DNA-templated transcription"/>
    <property type="evidence" value="ECO:0007669"/>
    <property type="project" value="InterPro"/>
</dbReference>
<reference evidence="4 5" key="1">
    <citation type="submission" date="2014-06" db="EMBL/GenBank/DDBJ databases">
        <title>The genome of the endonuclear symbiont Nucleicultrix amoebiphila.</title>
        <authorList>
            <person name="Schulz F."/>
            <person name="Horn M."/>
        </authorList>
    </citation>
    <scope>NUCLEOTIDE SEQUENCE [LARGE SCALE GENOMIC DNA]</scope>
    <source>
        <strain evidence="4 5">FS5</strain>
    </source>
</reference>
<evidence type="ECO:0000256" key="3">
    <source>
        <dbReference type="HAMAP-Rule" id="MF_00649"/>
    </source>
</evidence>
<dbReference type="InterPro" id="IPR013088">
    <property type="entry name" value="Znf_NHR/GATA"/>
</dbReference>
<evidence type="ECO:0000256" key="1">
    <source>
        <dbReference type="ARBA" id="ARBA00022723"/>
    </source>
</evidence>
<evidence type="ECO:0000256" key="2">
    <source>
        <dbReference type="ARBA" id="ARBA00022833"/>
    </source>
</evidence>
<dbReference type="KEGG" id="naf:GQ61_01345"/>
<evidence type="ECO:0000313" key="5">
    <source>
        <dbReference type="Proteomes" id="UP000237351"/>
    </source>
</evidence>
<protein>
    <recommendedName>
        <fullName evidence="3">DNA gyrase inhibitor YacG</fullName>
    </recommendedName>
</protein>
<dbReference type="OrthoDB" id="9809663at2"/>
<dbReference type="GO" id="GO:0008657">
    <property type="term" value="F:DNA topoisomerase type II (double strand cut, ATP-hydrolyzing) inhibitor activity"/>
    <property type="evidence" value="ECO:0007669"/>
    <property type="project" value="UniProtKB-UniRule"/>
</dbReference>
<comment type="similarity">
    <text evidence="3">Belongs to the DNA gyrase inhibitor YacG family.</text>
</comment>
<keyword evidence="1 3" id="KW-0479">Metal-binding</keyword>
<feature type="binding site" evidence="3">
    <location>
        <position position="12"/>
    </location>
    <ligand>
        <name>Zn(2+)</name>
        <dbReference type="ChEBI" id="CHEBI:29105"/>
    </ligand>
</feature>
<accession>A0A1W6N356</accession>
<organism evidence="4 5">
    <name type="scientific">Candidatus Nucleicultrix amoebiphila FS5</name>
    <dbReference type="NCBI Taxonomy" id="1414854"/>
    <lineage>
        <taxon>Bacteria</taxon>
        <taxon>Pseudomonadati</taxon>
        <taxon>Pseudomonadota</taxon>
        <taxon>Alphaproteobacteria</taxon>
        <taxon>Holosporales</taxon>
        <taxon>Candidatus Nucleicultricaceae</taxon>
        <taxon>Candidatus Nucleicultrix</taxon>
    </lineage>
</organism>
<feature type="binding site" evidence="3">
    <location>
        <position position="31"/>
    </location>
    <ligand>
        <name>Zn(2+)</name>
        <dbReference type="ChEBI" id="CHEBI:29105"/>
    </ligand>
</feature>
<proteinExistence type="inferred from homology"/>
<dbReference type="PANTHER" id="PTHR36150:SF1">
    <property type="entry name" value="DNA GYRASE INHIBITOR YACG"/>
    <property type="match status" value="1"/>
</dbReference>
<name>A0A1W6N356_9PROT</name>
<feature type="binding site" evidence="3">
    <location>
        <position position="27"/>
    </location>
    <ligand>
        <name>Zn(2+)</name>
        <dbReference type="ChEBI" id="CHEBI:29105"/>
    </ligand>
</feature>
<comment type="function">
    <text evidence="3">Inhibits all the catalytic activities of DNA gyrase by preventing its interaction with DNA. Acts by binding directly to the C-terminal domain of GyrB, which probably disrupts DNA binding by the gyrase.</text>
</comment>
<dbReference type="STRING" id="1414854.GQ61_01345"/>
<dbReference type="InterPro" id="IPR005584">
    <property type="entry name" value="DNA_gyrase_inhibitor_YacG"/>
</dbReference>
<gene>
    <name evidence="3" type="primary">yacG</name>
    <name evidence="4" type="ORF">GQ61_01345</name>
</gene>
<evidence type="ECO:0000313" key="4">
    <source>
        <dbReference type="EMBL" id="ARN84206.1"/>
    </source>
</evidence>
<comment type="subunit">
    <text evidence="3">Interacts with GyrB.</text>
</comment>
<comment type="cofactor">
    <cofactor evidence="3">
        <name>Zn(2+)</name>
        <dbReference type="ChEBI" id="CHEBI:29105"/>
    </cofactor>
    <text evidence="3">Binds 1 zinc ion.</text>
</comment>
<dbReference type="Gene3D" id="3.30.50.10">
    <property type="entry name" value="Erythroid Transcription Factor GATA-1, subunit A"/>
    <property type="match status" value="1"/>
</dbReference>
<dbReference type="GO" id="GO:0008270">
    <property type="term" value="F:zinc ion binding"/>
    <property type="evidence" value="ECO:0007669"/>
    <property type="project" value="UniProtKB-UniRule"/>
</dbReference>
<keyword evidence="5" id="KW-1185">Reference proteome</keyword>
<dbReference type="PANTHER" id="PTHR36150">
    <property type="entry name" value="DNA GYRASE INHIBITOR YACG"/>
    <property type="match status" value="1"/>
</dbReference>
<keyword evidence="2 3" id="KW-0862">Zinc</keyword>
<dbReference type="RefSeq" id="WP_157111102.1">
    <property type="nucleotide sequence ID" value="NZ_CP008743.1"/>
</dbReference>
<dbReference type="Pfam" id="PF03884">
    <property type="entry name" value="YacG"/>
    <property type="match status" value="1"/>
</dbReference>
<dbReference type="SUPFAM" id="SSF57716">
    <property type="entry name" value="Glucocorticoid receptor-like (DNA-binding domain)"/>
    <property type="match status" value="1"/>
</dbReference>
<feature type="binding site" evidence="3">
    <location>
        <position position="15"/>
    </location>
    <ligand>
        <name>Zn(2+)</name>
        <dbReference type="ChEBI" id="CHEBI:29105"/>
    </ligand>
</feature>
<dbReference type="AlphaFoldDB" id="A0A1W6N356"/>